<evidence type="ECO:0000313" key="3">
    <source>
        <dbReference type="Proteomes" id="UP001054252"/>
    </source>
</evidence>
<dbReference type="EMBL" id="BPVZ01000048">
    <property type="protein sequence ID" value="GKV17629.1"/>
    <property type="molecule type" value="Genomic_DNA"/>
</dbReference>
<evidence type="ECO:0000256" key="1">
    <source>
        <dbReference type="SAM" id="MobiDB-lite"/>
    </source>
</evidence>
<feature type="compositionally biased region" description="Low complexity" evidence="1">
    <location>
        <begin position="62"/>
        <end position="71"/>
    </location>
</feature>
<organism evidence="2 3">
    <name type="scientific">Rubroshorea leprosula</name>
    <dbReference type="NCBI Taxonomy" id="152421"/>
    <lineage>
        <taxon>Eukaryota</taxon>
        <taxon>Viridiplantae</taxon>
        <taxon>Streptophyta</taxon>
        <taxon>Embryophyta</taxon>
        <taxon>Tracheophyta</taxon>
        <taxon>Spermatophyta</taxon>
        <taxon>Magnoliopsida</taxon>
        <taxon>eudicotyledons</taxon>
        <taxon>Gunneridae</taxon>
        <taxon>Pentapetalae</taxon>
        <taxon>rosids</taxon>
        <taxon>malvids</taxon>
        <taxon>Malvales</taxon>
        <taxon>Dipterocarpaceae</taxon>
        <taxon>Rubroshorea</taxon>
    </lineage>
</organism>
<dbReference type="AlphaFoldDB" id="A0AAV5JSQ4"/>
<name>A0AAV5JSQ4_9ROSI</name>
<feature type="compositionally biased region" description="Low complexity" evidence="1">
    <location>
        <begin position="210"/>
        <end position="223"/>
    </location>
</feature>
<proteinExistence type="predicted"/>
<feature type="region of interest" description="Disordered" evidence="1">
    <location>
        <begin position="346"/>
        <end position="373"/>
    </location>
</feature>
<protein>
    <submittedName>
        <fullName evidence="2">Uncharacterized protein</fullName>
    </submittedName>
</protein>
<accession>A0AAV5JSQ4</accession>
<sequence>MEFFREVGELRGNQGMEEEEGVMSVEPIVMIVPPELQDLPKTPTPESNASSSAHEGSGDNHSSPSEGSSSERTPNAGKDVGEGVSSPLQESMEVNVDVPMVAVRDTCEGNCVQIALLVSVEYHSNDVDTQIERVSNDLATRLSRWHLGHTYMNYPMITPDNLELKDRITNYVKAEGLVDLEALVTLRCSLCTGLWMLQTCSVKPPEAPRSSSQKEQGSSSASQPHAECRVEAVSVETWRCAREDSDAEDDVPLIWCRLNSGSQFGMVCSPDVPTAPACDTAEALPTPAPSMGPRITYPKGFSYTKADCQLAMALSYSVALFESEQVARGQNCELSDTCKRLTSDKVSLEDEVNRPQSSEMANKAASSESRADELANKVNQLKEELEKVQAEKESGIQAAMDKVIHAVDRTKKAEAERDNALNNLSTLRQRVAMADQDLAHVEKGLRKAKT</sequence>
<reference evidence="2 3" key="1">
    <citation type="journal article" date="2021" name="Commun. Biol.">
        <title>The genome of Shorea leprosula (Dipterocarpaceae) highlights the ecological relevance of drought in aseasonal tropical rainforests.</title>
        <authorList>
            <person name="Ng K.K.S."/>
            <person name="Kobayashi M.J."/>
            <person name="Fawcett J.A."/>
            <person name="Hatakeyama M."/>
            <person name="Paape T."/>
            <person name="Ng C.H."/>
            <person name="Ang C.C."/>
            <person name="Tnah L.H."/>
            <person name="Lee C.T."/>
            <person name="Nishiyama T."/>
            <person name="Sese J."/>
            <person name="O'Brien M.J."/>
            <person name="Copetti D."/>
            <person name="Mohd Noor M.I."/>
            <person name="Ong R.C."/>
            <person name="Putra M."/>
            <person name="Sireger I.Z."/>
            <person name="Indrioko S."/>
            <person name="Kosugi Y."/>
            <person name="Izuno A."/>
            <person name="Isagi Y."/>
            <person name="Lee S.L."/>
            <person name="Shimizu K.K."/>
        </authorList>
    </citation>
    <scope>NUCLEOTIDE SEQUENCE [LARGE SCALE GENOMIC DNA]</scope>
    <source>
        <strain evidence="2">214</strain>
    </source>
</reference>
<evidence type="ECO:0000313" key="2">
    <source>
        <dbReference type="EMBL" id="GKV17629.1"/>
    </source>
</evidence>
<gene>
    <name evidence="2" type="ORF">SLEP1_g28107</name>
</gene>
<feature type="compositionally biased region" description="Polar residues" evidence="1">
    <location>
        <begin position="354"/>
        <end position="368"/>
    </location>
</feature>
<dbReference type="Proteomes" id="UP001054252">
    <property type="component" value="Unassembled WGS sequence"/>
</dbReference>
<feature type="region of interest" description="Disordered" evidence="1">
    <location>
        <begin position="205"/>
        <end position="227"/>
    </location>
</feature>
<keyword evidence="3" id="KW-1185">Reference proteome</keyword>
<feature type="region of interest" description="Disordered" evidence="1">
    <location>
        <begin position="1"/>
        <end position="91"/>
    </location>
</feature>
<comment type="caution">
    <text evidence="2">The sequence shown here is derived from an EMBL/GenBank/DDBJ whole genome shotgun (WGS) entry which is preliminary data.</text>
</comment>
<feature type="compositionally biased region" description="Polar residues" evidence="1">
    <location>
        <begin position="44"/>
        <end position="54"/>
    </location>
</feature>